<organism evidence="3 4">
    <name type="scientific">Novispirillum itersonii</name>
    <name type="common">Aquaspirillum itersonii</name>
    <dbReference type="NCBI Taxonomy" id="189"/>
    <lineage>
        <taxon>Bacteria</taxon>
        <taxon>Pseudomonadati</taxon>
        <taxon>Pseudomonadota</taxon>
        <taxon>Alphaproteobacteria</taxon>
        <taxon>Rhodospirillales</taxon>
        <taxon>Novispirillaceae</taxon>
        <taxon>Novispirillum</taxon>
    </lineage>
</organism>
<proteinExistence type="predicted"/>
<keyword evidence="3" id="KW-0489">Methyltransferase</keyword>
<dbReference type="Pfam" id="PF13649">
    <property type="entry name" value="Methyltransf_25"/>
    <property type="match status" value="1"/>
</dbReference>
<evidence type="ECO:0000259" key="2">
    <source>
        <dbReference type="Pfam" id="PF13649"/>
    </source>
</evidence>
<dbReference type="InterPro" id="IPR041698">
    <property type="entry name" value="Methyltransf_25"/>
</dbReference>
<name>A0A7W9ZIW2_NOVIT</name>
<sequence>MSERWKDYFKSHKAFGSNWLQTAVPHWGFHETLYGNINRYCPAGGRVLDVGCGPGWSTMFLASQGYQAMGVDNEESLVEIARQQASALGSPASFEVGDAFDLSPYYGQFDLAFSCGVLEHFDRDVTVRLLVEQAKCARHVIIQIPTRYTAYADGITDERIYSVKELKKIVQDAGMTVRSSFGYGDVNATPVHKVLRLALPRALWRLAQNAGFAYSIAVVGQSEAFEKVERS</sequence>
<dbReference type="Gene3D" id="3.40.50.150">
    <property type="entry name" value="Vaccinia Virus protein VP39"/>
    <property type="match status" value="1"/>
</dbReference>
<comment type="caution">
    <text evidence="3">The sequence shown here is derived from an EMBL/GenBank/DDBJ whole genome shotgun (WGS) entry which is preliminary data.</text>
</comment>
<dbReference type="GO" id="GO:0008168">
    <property type="term" value="F:methyltransferase activity"/>
    <property type="evidence" value="ECO:0007669"/>
    <property type="project" value="UniProtKB-KW"/>
</dbReference>
<dbReference type="RefSeq" id="WP_184266181.1">
    <property type="nucleotide sequence ID" value="NZ_JACIIX010000022.1"/>
</dbReference>
<gene>
    <name evidence="3" type="ORF">FHS48_003798</name>
</gene>
<reference evidence="3 4" key="1">
    <citation type="submission" date="2020-08" db="EMBL/GenBank/DDBJ databases">
        <title>Genomic Encyclopedia of Type Strains, Phase IV (KMG-IV): sequencing the most valuable type-strain genomes for metagenomic binning, comparative biology and taxonomic classification.</title>
        <authorList>
            <person name="Goeker M."/>
        </authorList>
    </citation>
    <scope>NUCLEOTIDE SEQUENCE [LARGE SCALE GENOMIC DNA]</scope>
    <source>
        <strain evidence="3 4">DSM 11590</strain>
    </source>
</reference>
<dbReference type="CDD" id="cd02440">
    <property type="entry name" value="AdoMet_MTases"/>
    <property type="match status" value="1"/>
</dbReference>
<dbReference type="PANTHER" id="PTHR43861">
    <property type="entry name" value="TRANS-ACONITATE 2-METHYLTRANSFERASE-RELATED"/>
    <property type="match status" value="1"/>
</dbReference>
<evidence type="ECO:0000313" key="4">
    <source>
        <dbReference type="Proteomes" id="UP000544872"/>
    </source>
</evidence>
<dbReference type="Proteomes" id="UP000544872">
    <property type="component" value="Unassembled WGS sequence"/>
</dbReference>
<keyword evidence="4" id="KW-1185">Reference proteome</keyword>
<evidence type="ECO:0000256" key="1">
    <source>
        <dbReference type="ARBA" id="ARBA00022679"/>
    </source>
</evidence>
<dbReference type="GO" id="GO:0032259">
    <property type="term" value="P:methylation"/>
    <property type="evidence" value="ECO:0007669"/>
    <property type="project" value="UniProtKB-KW"/>
</dbReference>
<protein>
    <submittedName>
        <fullName evidence="3">SAM-dependent methyltransferase</fullName>
    </submittedName>
</protein>
<dbReference type="InterPro" id="IPR029063">
    <property type="entry name" value="SAM-dependent_MTases_sf"/>
</dbReference>
<dbReference type="SUPFAM" id="SSF53335">
    <property type="entry name" value="S-adenosyl-L-methionine-dependent methyltransferases"/>
    <property type="match status" value="1"/>
</dbReference>
<dbReference type="AlphaFoldDB" id="A0A7W9ZIW2"/>
<evidence type="ECO:0000313" key="3">
    <source>
        <dbReference type="EMBL" id="MBB6212347.1"/>
    </source>
</evidence>
<feature type="domain" description="Methyltransferase" evidence="2">
    <location>
        <begin position="47"/>
        <end position="135"/>
    </location>
</feature>
<dbReference type="EMBL" id="JACIIX010000022">
    <property type="protein sequence ID" value="MBB6212347.1"/>
    <property type="molecule type" value="Genomic_DNA"/>
</dbReference>
<keyword evidence="1 3" id="KW-0808">Transferase</keyword>
<accession>A0A7W9ZIW2</accession>